<dbReference type="InterPro" id="IPR023214">
    <property type="entry name" value="HAD_sf"/>
</dbReference>
<dbReference type="Gene3D" id="3.40.50.1000">
    <property type="entry name" value="HAD superfamily/HAD-like"/>
    <property type="match status" value="1"/>
</dbReference>
<protein>
    <submittedName>
        <fullName evidence="1">HAD-IA family hydrolase</fullName>
    </submittedName>
</protein>
<dbReference type="SFLD" id="SFLDS00003">
    <property type="entry name" value="Haloacid_Dehalogenase"/>
    <property type="match status" value="1"/>
</dbReference>
<organism evidence="1 2">
    <name type="scientific">Nonomuraea monospora</name>
    <dbReference type="NCBI Taxonomy" id="568818"/>
    <lineage>
        <taxon>Bacteria</taxon>
        <taxon>Bacillati</taxon>
        <taxon>Actinomycetota</taxon>
        <taxon>Actinomycetes</taxon>
        <taxon>Streptosporangiales</taxon>
        <taxon>Streptosporangiaceae</taxon>
        <taxon>Nonomuraea</taxon>
    </lineage>
</organism>
<proteinExistence type="predicted"/>
<reference evidence="2" key="1">
    <citation type="journal article" date="2019" name="Int. J. Syst. Evol. Microbiol.">
        <title>The Global Catalogue of Microorganisms (GCM) 10K type strain sequencing project: providing services to taxonomists for standard genome sequencing and annotation.</title>
        <authorList>
            <consortium name="The Broad Institute Genomics Platform"/>
            <consortium name="The Broad Institute Genome Sequencing Center for Infectious Disease"/>
            <person name="Wu L."/>
            <person name="Ma J."/>
        </authorList>
    </citation>
    <scope>NUCLEOTIDE SEQUENCE [LARGE SCALE GENOMIC DNA]</scope>
    <source>
        <strain evidence="2">JCM 16114</strain>
    </source>
</reference>
<dbReference type="SUPFAM" id="SSF56784">
    <property type="entry name" value="HAD-like"/>
    <property type="match status" value="1"/>
</dbReference>
<dbReference type="RefSeq" id="WP_344493901.1">
    <property type="nucleotide sequence ID" value="NZ_BAAAQX010000048.1"/>
</dbReference>
<dbReference type="Pfam" id="PF00702">
    <property type="entry name" value="Hydrolase"/>
    <property type="match status" value="1"/>
</dbReference>
<comment type="caution">
    <text evidence="1">The sequence shown here is derived from an EMBL/GenBank/DDBJ whole genome shotgun (WGS) entry which is preliminary data.</text>
</comment>
<evidence type="ECO:0000313" key="1">
    <source>
        <dbReference type="EMBL" id="GAA2215285.1"/>
    </source>
</evidence>
<name>A0ABP5PW77_9ACTN</name>
<dbReference type="InterPro" id="IPR036412">
    <property type="entry name" value="HAD-like_sf"/>
</dbReference>
<dbReference type="InterPro" id="IPR006439">
    <property type="entry name" value="HAD-SF_hydro_IA"/>
</dbReference>
<gene>
    <name evidence="1" type="ORF">GCM10009850_107520</name>
</gene>
<sequence>MLKGVMFDFSGTLLRIEPTEQWLRAVLHDTGGRHPLTDPEITACANRLEFMGAQPGGPTPRELPHHLADLWRDRDLTDDHHRACYTALAREARLPHPSLADALYERALQPIAWQLYPDTRPVLQELHRRGVPTAVVSNIGWDLRTVFAFHDLTQYIDAFVLSYELGVTKPDPRIFRAACDKLTLPPDSVLMVGDDRHADTGATALGCPLHLVDPLPVSARPDALQRIIELFDEN</sequence>
<dbReference type="SFLD" id="SFLDG01129">
    <property type="entry name" value="C1.5:_HAD__Beta-PGM__Phosphata"/>
    <property type="match status" value="1"/>
</dbReference>
<dbReference type="EMBL" id="BAAAQX010000048">
    <property type="protein sequence ID" value="GAA2215285.1"/>
    <property type="molecule type" value="Genomic_DNA"/>
</dbReference>
<dbReference type="GO" id="GO:0016787">
    <property type="term" value="F:hydrolase activity"/>
    <property type="evidence" value="ECO:0007669"/>
    <property type="project" value="UniProtKB-KW"/>
</dbReference>
<dbReference type="NCBIfam" id="TIGR01549">
    <property type="entry name" value="HAD-SF-IA-v1"/>
    <property type="match status" value="1"/>
</dbReference>
<dbReference type="Proteomes" id="UP001499843">
    <property type="component" value="Unassembled WGS sequence"/>
</dbReference>
<dbReference type="PANTHER" id="PTHR46649:SF4">
    <property type="entry name" value="HALOACID DEHALOGENASE-LIKE HYDROLASE (HAD) SUPERFAMILY PROTEIN"/>
    <property type="match status" value="1"/>
</dbReference>
<dbReference type="PRINTS" id="PR00413">
    <property type="entry name" value="HADHALOGNASE"/>
</dbReference>
<keyword evidence="2" id="KW-1185">Reference proteome</keyword>
<accession>A0ABP5PW77</accession>
<evidence type="ECO:0000313" key="2">
    <source>
        <dbReference type="Proteomes" id="UP001499843"/>
    </source>
</evidence>
<keyword evidence="1" id="KW-0378">Hydrolase</keyword>
<dbReference type="PANTHER" id="PTHR46649">
    <property type="match status" value="1"/>
</dbReference>